<proteinExistence type="predicted"/>
<dbReference type="InterPro" id="IPR019734">
    <property type="entry name" value="TPR_rpt"/>
</dbReference>
<feature type="region of interest" description="Disordered" evidence="2">
    <location>
        <begin position="181"/>
        <end position="226"/>
    </location>
</feature>
<reference evidence="3 4" key="1">
    <citation type="journal article" date="2019" name="Emerg. Microbes Infect.">
        <title>Comprehensive subspecies identification of 175 nontuberculous mycobacteria species based on 7547 genomic profiles.</title>
        <authorList>
            <person name="Matsumoto Y."/>
            <person name="Kinjo T."/>
            <person name="Motooka D."/>
            <person name="Nabeya D."/>
            <person name="Jung N."/>
            <person name="Uechi K."/>
            <person name="Horii T."/>
            <person name="Iida T."/>
            <person name="Fujita J."/>
            <person name="Nakamura S."/>
        </authorList>
    </citation>
    <scope>NUCLEOTIDE SEQUENCE [LARGE SCALE GENOMIC DNA]</scope>
    <source>
        <strain evidence="3 4">JCM 6399</strain>
    </source>
</reference>
<keyword evidence="1" id="KW-0802">TPR repeat</keyword>
<dbReference type="AlphaFoldDB" id="A0A9W4BLN2"/>
<dbReference type="KEGG" id="mgau:MGALJ_41680"/>
<feature type="compositionally biased region" description="Pro residues" evidence="2">
    <location>
        <begin position="185"/>
        <end position="203"/>
    </location>
</feature>
<keyword evidence="4" id="KW-1185">Reference proteome</keyword>
<dbReference type="PROSITE" id="PS50005">
    <property type="entry name" value="TPR"/>
    <property type="match status" value="1"/>
</dbReference>
<organism evidence="3 4">
    <name type="scientific">Mycobacterium gallinarum</name>
    <dbReference type="NCBI Taxonomy" id="39689"/>
    <lineage>
        <taxon>Bacteria</taxon>
        <taxon>Bacillati</taxon>
        <taxon>Actinomycetota</taxon>
        <taxon>Actinomycetes</taxon>
        <taxon>Mycobacteriales</taxon>
        <taxon>Mycobacteriaceae</taxon>
        <taxon>Mycobacterium</taxon>
    </lineage>
</organism>
<evidence type="ECO:0000313" key="4">
    <source>
        <dbReference type="Proteomes" id="UP000465785"/>
    </source>
</evidence>
<gene>
    <name evidence="3" type="ORF">MGALJ_41680</name>
</gene>
<accession>A0A9W4BLN2</accession>
<name>A0A9W4BLN2_9MYCO</name>
<dbReference type="EMBL" id="AP022601">
    <property type="protein sequence ID" value="BBY94499.1"/>
    <property type="molecule type" value="Genomic_DNA"/>
</dbReference>
<evidence type="ECO:0000256" key="2">
    <source>
        <dbReference type="SAM" id="MobiDB-lite"/>
    </source>
</evidence>
<dbReference type="RefSeq" id="WP_232076207.1">
    <property type="nucleotide sequence ID" value="NZ_AP022601.1"/>
</dbReference>
<evidence type="ECO:0000313" key="3">
    <source>
        <dbReference type="EMBL" id="BBY94499.1"/>
    </source>
</evidence>
<dbReference type="Proteomes" id="UP000465785">
    <property type="component" value="Chromosome"/>
</dbReference>
<protein>
    <submittedName>
        <fullName evidence="3">Uncharacterized protein</fullName>
    </submittedName>
</protein>
<feature type="repeat" description="TPR" evidence="1">
    <location>
        <begin position="73"/>
        <end position="106"/>
    </location>
</feature>
<sequence length="240" mass="25671">MTWWRSGSARLRLRRRLLVFSAPIALLLVMVIVKSLSVVIAGESAVTAFTERDNAGLRRAVDSLTVLNVIEPAKAYFAAGSLAVLDNRLEEADRQFSESLSRSPTGESCSVRVNLELVRETLGDRAAAVLDGRTAVAYFIGARTVVEEAPQGCFAGNTDPDPQRQALRNEALPRLNQKIGAAQVAPPPPPPAPEVPAASPPPAQAGGTTTEDGSQLRLEPGTPMERLQQILRDAAERDGT</sequence>
<evidence type="ECO:0000256" key="1">
    <source>
        <dbReference type="PROSITE-ProRule" id="PRU00339"/>
    </source>
</evidence>